<dbReference type="HOGENOM" id="CLU_064041_2_0_6"/>
<sequence>MIQGVKRRVTQNIKYNDSESYTFKPVKLVIILLCLGVFFYVYTNWQSLLEKLDNRPINAFILTNNPSYTTYDDVRDSVLKMGGLKGFFGQDIDAVREQIETMPWIKKAAVRKIWPDKLSIAVIEHQPIAIWNEGEFLSKEGEIFQLPMDKLEDKNLPHLSGPDYQSTKVLEAWHQVNANLTEKGLKLKAVTIDDRGAWQIVLDNNLVLKLGRGEWKAKLDRFVTIYPQIEVPENKKLSYVDLRYSVGAAVGFADIDAN</sequence>
<evidence type="ECO:0000259" key="10">
    <source>
        <dbReference type="PROSITE" id="PS51779"/>
    </source>
</evidence>
<comment type="caution">
    <text evidence="11">The sequence shown here is derived from an EMBL/GenBank/DDBJ whole genome shotgun (WGS) entry which is preliminary data.</text>
</comment>
<name>C9PMX8_9PAST</name>
<feature type="transmembrane region" description="Helical" evidence="9">
    <location>
        <begin position="21"/>
        <end position="42"/>
    </location>
</feature>
<dbReference type="Pfam" id="PF03799">
    <property type="entry name" value="FtsQ_DivIB_C"/>
    <property type="match status" value="1"/>
</dbReference>
<dbReference type="AlphaFoldDB" id="C9PMX8"/>
<keyword evidence="7 9" id="KW-0472">Membrane</keyword>
<evidence type="ECO:0000256" key="9">
    <source>
        <dbReference type="HAMAP-Rule" id="MF_00911"/>
    </source>
</evidence>
<comment type="subcellular location">
    <subcellularLocation>
        <location evidence="9">Cell inner membrane</location>
        <topology evidence="9">Single-pass type II membrane protein</topology>
    </subcellularLocation>
    <subcellularLocation>
        <location evidence="1">Membrane</location>
    </subcellularLocation>
    <text evidence="9">Localizes to the division septum.</text>
</comment>
<dbReference type="Proteomes" id="UP000005519">
    <property type="component" value="Unassembled WGS sequence"/>
</dbReference>
<dbReference type="GO" id="GO:0032153">
    <property type="term" value="C:cell division site"/>
    <property type="evidence" value="ECO:0007669"/>
    <property type="project" value="UniProtKB-UniRule"/>
</dbReference>
<proteinExistence type="inferred from homology"/>
<evidence type="ECO:0000256" key="4">
    <source>
        <dbReference type="ARBA" id="ARBA00022618"/>
    </source>
</evidence>
<keyword evidence="8 9" id="KW-0131">Cell cycle</keyword>
<evidence type="ECO:0000256" key="5">
    <source>
        <dbReference type="ARBA" id="ARBA00022692"/>
    </source>
</evidence>
<evidence type="ECO:0000256" key="1">
    <source>
        <dbReference type="ARBA" id="ARBA00004370"/>
    </source>
</evidence>
<dbReference type="STRING" id="667128.HMPREF0621_0352"/>
<keyword evidence="2 9" id="KW-1003">Cell membrane</keyword>
<keyword evidence="12" id="KW-1185">Reference proteome</keyword>
<dbReference type="InterPro" id="IPR045335">
    <property type="entry name" value="FtsQ_C_sf"/>
</dbReference>
<dbReference type="PROSITE" id="PS51779">
    <property type="entry name" value="POTRA"/>
    <property type="match status" value="1"/>
</dbReference>
<comment type="similarity">
    <text evidence="9">Belongs to the FtsQ/DivIB family. FtsQ subfamily.</text>
</comment>
<evidence type="ECO:0000313" key="12">
    <source>
        <dbReference type="Proteomes" id="UP000005519"/>
    </source>
</evidence>
<dbReference type="InterPro" id="IPR034746">
    <property type="entry name" value="POTRA"/>
</dbReference>
<evidence type="ECO:0000256" key="8">
    <source>
        <dbReference type="ARBA" id="ARBA00023306"/>
    </source>
</evidence>
<accession>C9PMX8</accession>
<dbReference type="GO" id="GO:0090529">
    <property type="term" value="P:cell septum assembly"/>
    <property type="evidence" value="ECO:0007669"/>
    <property type="project" value="InterPro"/>
</dbReference>
<comment type="function">
    <text evidence="9">Essential cell division protein. May link together the upstream cell division proteins, which are predominantly cytoplasmic, with the downstream cell division proteins, which are predominantly periplasmic. May control correct divisome assembly.</text>
</comment>
<dbReference type="PANTHER" id="PTHR35851:SF1">
    <property type="entry name" value="CELL DIVISION PROTEIN FTSQ"/>
    <property type="match status" value="1"/>
</dbReference>
<evidence type="ECO:0000256" key="2">
    <source>
        <dbReference type="ARBA" id="ARBA00022475"/>
    </source>
</evidence>
<keyword evidence="6 9" id="KW-1133">Transmembrane helix</keyword>
<dbReference type="EMBL" id="ACZR01000002">
    <property type="protein sequence ID" value="EEX51162.1"/>
    <property type="molecule type" value="Genomic_DNA"/>
</dbReference>
<dbReference type="Gene3D" id="3.40.50.11690">
    <property type="entry name" value="Cell division protein FtsQ/DivIB"/>
    <property type="match status" value="1"/>
</dbReference>
<dbReference type="GO" id="GO:0005886">
    <property type="term" value="C:plasma membrane"/>
    <property type="evidence" value="ECO:0007669"/>
    <property type="project" value="UniProtKB-SubCell"/>
</dbReference>
<comment type="subunit">
    <text evidence="9">Part of a complex composed of FtsB, FtsL and FtsQ.</text>
</comment>
<keyword evidence="4 9" id="KW-0132">Cell division</keyword>
<keyword evidence="3 9" id="KW-0997">Cell inner membrane</keyword>
<dbReference type="InterPro" id="IPR005548">
    <property type="entry name" value="Cell_div_FtsQ/DivIB_C"/>
</dbReference>
<dbReference type="Pfam" id="PF08478">
    <property type="entry name" value="POTRA_1"/>
    <property type="match status" value="1"/>
</dbReference>
<dbReference type="InterPro" id="IPR013685">
    <property type="entry name" value="POTRA_FtsQ_type"/>
</dbReference>
<dbReference type="HAMAP" id="MF_00911">
    <property type="entry name" value="FtsQ_subfam"/>
    <property type="match status" value="1"/>
</dbReference>
<dbReference type="Gene3D" id="3.10.20.310">
    <property type="entry name" value="membrane protein fhac"/>
    <property type="match status" value="1"/>
</dbReference>
<dbReference type="InterPro" id="IPR026579">
    <property type="entry name" value="FtsQ"/>
</dbReference>
<evidence type="ECO:0000256" key="6">
    <source>
        <dbReference type="ARBA" id="ARBA00022989"/>
    </source>
</evidence>
<reference evidence="11 12" key="1">
    <citation type="submission" date="2009-10" db="EMBL/GenBank/DDBJ databases">
        <authorList>
            <person name="Muzny D."/>
            <person name="Qin X."/>
            <person name="Deng J."/>
            <person name="Jiang H."/>
            <person name="Liu Y."/>
            <person name="Qu J."/>
            <person name="Song X.-Z."/>
            <person name="Zhang L."/>
            <person name="Thornton R."/>
            <person name="Coyle M."/>
            <person name="Francisco L."/>
            <person name="Jackson L."/>
            <person name="Javaid M."/>
            <person name="Korchina V."/>
            <person name="Kovar C."/>
            <person name="Mata R."/>
            <person name="Mathew T."/>
            <person name="Ngo R."/>
            <person name="Nguyen L."/>
            <person name="Nguyen N."/>
            <person name="Okwuonu G."/>
            <person name="Ongeri F."/>
            <person name="Pham C."/>
            <person name="Simmons D."/>
            <person name="Wilczek-Boney K."/>
            <person name="Hale W."/>
            <person name="Jakkamsetti A."/>
            <person name="Pham P."/>
            <person name="Ruth R."/>
            <person name="San Lucas F."/>
            <person name="Warren J."/>
            <person name="Zhang J."/>
            <person name="Zhao Z."/>
            <person name="Zhou C."/>
            <person name="Zhu D."/>
            <person name="Lee S."/>
            <person name="Bess C."/>
            <person name="Blankenburg K."/>
            <person name="Forbes L."/>
            <person name="Fu Q."/>
            <person name="Gubbala S."/>
            <person name="Hirani K."/>
            <person name="Jayaseelan J.C."/>
            <person name="Lara F."/>
            <person name="Munidasa M."/>
            <person name="Palculict T."/>
            <person name="Patil S."/>
            <person name="Pu L.-L."/>
            <person name="Saada N."/>
            <person name="Tang L."/>
            <person name="Weissenberger G."/>
            <person name="Zhu Y."/>
            <person name="Hemphill L."/>
            <person name="Shang Y."/>
            <person name="Youmans B."/>
            <person name="Ayvaz T."/>
            <person name="Ross M."/>
            <person name="Santibanez J."/>
            <person name="Aqrawi P."/>
            <person name="Gross S."/>
            <person name="Joshi V."/>
            <person name="Fowler G."/>
            <person name="Nazareth L."/>
            <person name="Reid J."/>
            <person name="Worley K."/>
            <person name="Petrosino J."/>
            <person name="Highlander S."/>
            <person name="Gibbs R."/>
        </authorList>
    </citation>
    <scope>NUCLEOTIDE SEQUENCE [LARGE SCALE GENOMIC DNA]</scope>
    <source>
        <strain evidence="11 12">ATCC 43325</strain>
    </source>
</reference>
<dbReference type="PANTHER" id="PTHR35851">
    <property type="entry name" value="CELL DIVISION PROTEIN FTSQ"/>
    <property type="match status" value="1"/>
</dbReference>
<dbReference type="GO" id="GO:0043093">
    <property type="term" value="P:FtsZ-dependent cytokinesis"/>
    <property type="evidence" value="ECO:0007669"/>
    <property type="project" value="UniProtKB-UniRule"/>
</dbReference>
<keyword evidence="5 9" id="KW-0812">Transmembrane</keyword>
<protein>
    <recommendedName>
        <fullName evidence="9">Cell division protein FtsQ</fullName>
    </recommendedName>
</protein>
<evidence type="ECO:0000256" key="7">
    <source>
        <dbReference type="ARBA" id="ARBA00023136"/>
    </source>
</evidence>
<gene>
    <name evidence="11" type="primary">fstQ</name>
    <name evidence="9" type="synonym">ftsQ</name>
    <name evidence="11" type="ORF">HMPREF0621_0352</name>
</gene>
<evidence type="ECO:0000256" key="3">
    <source>
        <dbReference type="ARBA" id="ARBA00022519"/>
    </source>
</evidence>
<feature type="domain" description="POTRA" evidence="10">
    <location>
        <begin position="55"/>
        <end position="125"/>
    </location>
</feature>
<organism evidence="11 12">
    <name type="scientific">Pasteurella dagmatis ATCC 43325</name>
    <dbReference type="NCBI Taxonomy" id="667128"/>
    <lineage>
        <taxon>Bacteria</taxon>
        <taxon>Pseudomonadati</taxon>
        <taxon>Pseudomonadota</taxon>
        <taxon>Gammaproteobacteria</taxon>
        <taxon>Pasteurellales</taxon>
        <taxon>Pasteurellaceae</taxon>
        <taxon>Pasteurella</taxon>
    </lineage>
</organism>
<evidence type="ECO:0000313" key="11">
    <source>
        <dbReference type="EMBL" id="EEX51162.1"/>
    </source>
</evidence>